<organism evidence="8 9">
    <name type="scientific">Hungatella hathewayi</name>
    <dbReference type="NCBI Taxonomy" id="154046"/>
    <lineage>
        <taxon>Bacteria</taxon>
        <taxon>Bacillati</taxon>
        <taxon>Bacillota</taxon>
        <taxon>Clostridia</taxon>
        <taxon>Lachnospirales</taxon>
        <taxon>Lachnospiraceae</taxon>
        <taxon>Hungatella</taxon>
    </lineage>
</organism>
<dbReference type="InterPro" id="IPR036388">
    <property type="entry name" value="WH-like_DNA-bd_sf"/>
</dbReference>
<dbReference type="RefSeq" id="WP_025657018.1">
    <property type="nucleotide sequence ID" value="NZ_QVIA01000007.1"/>
</dbReference>
<dbReference type="Gene3D" id="3.30.450.40">
    <property type="match status" value="1"/>
</dbReference>
<dbReference type="AlphaFoldDB" id="A0A3E2WY53"/>
<dbReference type="GO" id="GO:0045892">
    <property type="term" value="P:negative regulation of DNA-templated transcription"/>
    <property type="evidence" value="ECO:0007669"/>
    <property type="project" value="TreeGrafter"/>
</dbReference>
<dbReference type="PROSITE" id="PS51078">
    <property type="entry name" value="ICLR_ED"/>
    <property type="match status" value="1"/>
</dbReference>
<dbReference type="SMART" id="SM00346">
    <property type="entry name" value="HTH_ICLR"/>
    <property type="match status" value="1"/>
</dbReference>
<dbReference type="InterPro" id="IPR050707">
    <property type="entry name" value="HTH_MetabolicPath_Reg"/>
</dbReference>
<evidence type="ECO:0000259" key="7">
    <source>
        <dbReference type="PROSITE" id="PS51078"/>
    </source>
</evidence>
<dbReference type="InterPro" id="IPR036390">
    <property type="entry name" value="WH_DNA-bd_sf"/>
</dbReference>
<evidence type="ECO:0000256" key="5">
    <source>
        <dbReference type="ARBA" id="ARBA00070406"/>
    </source>
</evidence>
<comment type="function">
    <text evidence="4">May be an activator protein for the gylABX operon.</text>
</comment>
<dbReference type="InterPro" id="IPR014757">
    <property type="entry name" value="Tscrpt_reg_IclR_C"/>
</dbReference>
<keyword evidence="1" id="KW-0805">Transcription regulation</keyword>
<evidence type="ECO:0000256" key="1">
    <source>
        <dbReference type="ARBA" id="ARBA00023015"/>
    </source>
</evidence>
<comment type="caution">
    <text evidence="8">The sequence shown here is derived from an EMBL/GenBank/DDBJ whole genome shotgun (WGS) entry which is preliminary data.</text>
</comment>
<proteinExistence type="predicted"/>
<evidence type="ECO:0000256" key="3">
    <source>
        <dbReference type="ARBA" id="ARBA00023163"/>
    </source>
</evidence>
<dbReference type="Proteomes" id="UP000261111">
    <property type="component" value="Unassembled WGS sequence"/>
</dbReference>
<evidence type="ECO:0000256" key="4">
    <source>
        <dbReference type="ARBA" id="ARBA00058938"/>
    </source>
</evidence>
<dbReference type="Pfam" id="PF01614">
    <property type="entry name" value="IclR_C"/>
    <property type="match status" value="1"/>
</dbReference>
<protein>
    <recommendedName>
        <fullName evidence="5">Glycerol operon regulatory protein</fullName>
    </recommendedName>
</protein>
<sequence length="253" mass="28562">MKDEKDVKVKSLQKALEVLNCFIDKQPLGITEISQQLGLYKSNVHNILVTFKNMGYLEQDPETGKFRLGTAIFSLSRALKENMSISKIALPYLQRIAEETSEMVYLSILKEDEVLYLDVVYPMNQRYSVAGPVTGERAKLHCTGVGKAMLSRLPDRDVERILSGELKPFTDYTITDKKRLWKEVELARANGYAIDNMEIVLGVKCIGVAIMNHNGGVECGISISAPSLRMEPDKIDEFAKILKRYGREIEKLL</sequence>
<feature type="domain" description="HTH iclR-type" evidence="6">
    <location>
        <begin position="9"/>
        <end position="70"/>
    </location>
</feature>
<keyword evidence="2" id="KW-0238">DNA-binding</keyword>
<dbReference type="SUPFAM" id="SSF46785">
    <property type="entry name" value="Winged helix' DNA-binding domain"/>
    <property type="match status" value="1"/>
</dbReference>
<reference evidence="8 9" key="1">
    <citation type="submission" date="2018-08" db="EMBL/GenBank/DDBJ databases">
        <title>A genome reference for cultivated species of the human gut microbiota.</title>
        <authorList>
            <person name="Zou Y."/>
            <person name="Xue W."/>
            <person name="Luo G."/>
        </authorList>
    </citation>
    <scope>NUCLEOTIDE SEQUENCE [LARGE SCALE GENOMIC DNA]</scope>
    <source>
        <strain evidence="8 9">AF19-21</strain>
    </source>
</reference>
<evidence type="ECO:0000313" key="9">
    <source>
        <dbReference type="Proteomes" id="UP000261111"/>
    </source>
</evidence>
<evidence type="ECO:0000313" key="8">
    <source>
        <dbReference type="EMBL" id="RGC33006.1"/>
    </source>
</evidence>
<dbReference type="InterPro" id="IPR029016">
    <property type="entry name" value="GAF-like_dom_sf"/>
</dbReference>
<gene>
    <name evidence="8" type="ORF">DWX41_08020</name>
</gene>
<dbReference type="PROSITE" id="PS51077">
    <property type="entry name" value="HTH_ICLR"/>
    <property type="match status" value="1"/>
</dbReference>
<evidence type="ECO:0000259" key="6">
    <source>
        <dbReference type="PROSITE" id="PS51077"/>
    </source>
</evidence>
<dbReference type="EMBL" id="QVIA01000007">
    <property type="protein sequence ID" value="RGC33006.1"/>
    <property type="molecule type" value="Genomic_DNA"/>
</dbReference>
<feature type="domain" description="IclR-ED" evidence="7">
    <location>
        <begin position="71"/>
        <end position="253"/>
    </location>
</feature>
<keyword evidence="3" id="KW-0804">Transcription</keyword>
<dbReference type="InterPro" id="IPR005471">
    <property type="entry name" value="Tscrpt_reg_IclR_N"/>
</dbReference>
<dbReference type="SUPFAM" id="SSF55781">
    <property type="entry name" value="GAF domain-like"/>
    <property type="match status" value="1"/>
</dbReference>
<dbReference type="GO" id="GO:0003677">
    <property type="term" value="F:DNA binding"/>
    <property type="evidence" value="ECO:0007669"/>
    <property type="project" value="UniProtKB-KW"/>
</dbReference>
<dbReference type="PANTHER" id="PTHR30136">
    <property type="entry name" value="HELIX-TURN-HELIX TRANSCRIPTIONAL REGULATOR, ICLR FAMILY"/>
    <property type="match status" value="1"/>
</dbReference>
<accession>A0A3E2WY53</accession>
<dbReference type="GeneID" id="93334661"/>
<dbReference type="Pfam" id="PF09339">
    <property type="entry name" value="HTH_IclR"/>
    <property type="match status" value="1"/>
</dbReference>
<dbReference type="FunFam" id="1.10.10.10:FF:000056">
    <property type="entry name" value="IclR family transcriptional regulator"/>
    <property type="match status" value="1"/>
</dbReference>
<evidence type="ECO:0000256" key="2">
    <source>
        <dbReference type="ARBA" id="ARBA00023125"/>
    </source>
</evidence>
<dbReference type="PANTHER" id="PTHR30136:SF24">
    <property type="entry name" value="HTH-TYPE TRANSCRIPTIONAL REPRESSOR ALLR"/>
    <property type="match status" value="1"/>
</dbReference>
<dbReference type="GO" id="GO:0003700">
    <property type="term" value="F:DNA-binding transcription factor activity"/>
    <property type="evidence" value="ECO:0007669"/>
    <property type="project" value="TreeGrafter"/>
</dbReference>
<dbReference type="Gene3D" id="1.10.10.10">
    <property type="entry name" value="Winged helix-like DNA-binding domain superfamily/Winged helix DNA-binding domain"/>
    <property type="match status" value="1"/>
</dbReference>
<name>A0A3E2WY53_9FIRM</name>